<dbReference type="VEuPathDB" id="FungiDB:FGRAMPH1_01G05611"/>
<reference evidence="4 5" key="1">
    <citation type="journal article" date="2007" name="Science">
        <title>The Fusarium graminearum genome reveals a link between localized polymorphism and pathogen specialization.</title>
        <authorList>
            <person name="Cuomo C.A."/>
            <person name="Gueldener U."/>
            <person name="Xu J.-R."/>
            <person name="Trail F."/>
            <person name="Turgeon B.G."/>
            <person name="Di Pietro A."/>
            <person name="Walton J.D."/>
            <person name="Ma L.-J."/>
            <person name="Baker S.E."/>
            <person name="Rep M."/>
            <person name="Adam G."/>
            <person name="Antoniw J."/>
            <person name="Baldwin T."/>
            <person name="Calvo S.E."/>
            <person name="Chang Y.-L."/>
            <person name="DeCaprio D."/>
            <person name="Gale L.R."/>
            <person name="Gnerre S."/>
            <person name="Goswami R.S."/>
            <person name="Hammond-Kosack K."/>
            <person name="Harris L.J."/>
            <person name="Hilburn K."/>
            <person name="Kennell J.C."/>
            <person name="Kroken S."/>
            <person name="Magnuson J.K."/>
            <person name="Mannhaupt G."/>
            <person name="Mauceli E.W."/>
            <person name="Mewes H.-W."/>
            <person name="Mitterbauer R."/>
            <person name="Muehlbauer G."/>
            <person name="Muensterkoetter M."/>
            <person name="Nelson D."/>
            <person name="O'Donnell K."/>
            <person name="Ouellet T."/>
            <person name="Qi W."/>
            <person name="Quesneville H."/>
            <person name="Roncero M.I.G."/>
            <person name="Seong K.-Y."/>
            <person name="Tetko I.V."/>
            <person name="Urban M."/>
            <person name="Waalwijk C."/>
            <person name="Ward T.J."/>
            <person name="Yao J."/>
            <person name="Birren B.W."/>
            <person name="Kistler H.C."/>
        </authorList>
    </citation>
    <scope>NUCLEOTIDE SEQUENCE [LARGE SCALE GENOMIC DNA]</scope>
    <source>
        <strain evidence="5">ATCC MYA-4620 / CBS 123657 / FGSC 9075 / NRRL 31084 / PH-1</strain>
        <strain evidence="4">PH-1 / ATCC MYA-4620 / FGSC 9075 / NRRL 31084</strain>
    </source>
</reference>
<accession>A0A098D830</accession>
<evidence type="ECO:0000313" key="4">
    <source>
        <dbReference type="EnsemblFungi" id="CEF74610"/>
    </source>
</evidence>
<dbReference type="Proteomes" id="UP000070720">
    <property type="component" value="Chromosome 1"/>
</dbReference>
<proteinExistence type="predicted"/>
<feature type="transmembrane region" description="Helical" evidence="2">
    <location>
        <begin position="97"/>
        <end position="116"/>
    </location>
</feature>
<accession>A0A0E0RTN5</accession>
<reference evidence="4 5" key="2">
    <citation type="journal article" date="2010" name="Nature">
        <title>Comparative genomics reveals mobile pathogenicity chromosomes in Fusarium.</title>
        <authorList>
            <person name="Ma L.J."/>
            <person name="van der Does H.C."/>
            <person name="Borkovich K.A."/>
            <person name="Coleman J.J."/>
            <person name="Daboussi M.J."/>
            <person name="Di Pietro A."/>
            <person name="Dufresne M."/>
            <person name="Freitag M."/>
            <person name="Grabherr M."/>
            <person name="Henrissat B."/>
            <person name="Houterman P.M."/>
            <person name="Kang S."/>
            <person name="Shim W.B."/>
            <person name="Woloshuk C."/>
            <person name="Xie X."/>
            <person name="Xu J.R."/>
            <person name="Antoniw J."/>
            <person name="Baker S.E."/>
            <person name="Bluhm B.H."/>
            <person name="Breakspear A."/>
            <person name="Brown D.W."/>
            <person name="Butchko R.A."/>
            <person name="Chapman S."/>
            <person name="Coulson R."/>
            <person name="Coutinho P.M."/>
            <person name="Danchin E.G."/>
            <person name="Diener A."/>
            <person name="Gale L.R."/>
            <person name="Gardiner D.M."/>
            <person name="Goff S."/>
            <person name="Hammond-Kosack K.E."/>
            <person name="Hilburn K."/>
            <person name="Hua-Van A."/>
            <person name="Jonkers W."/>
            <person name="Kazan K."/>
            <person name="Kodira C.D."/>
            <person name="Koehrsen M."/>
            <person name="Kumar L."/>
            <person name="Lee Y.H."/>
            <person name="Li L."/>
            <person name="Manners J.M."/>
            <person name="Miranda-Saavedra D."/>
            <person name="Mukherjee M."/>
            <person name="Park G."/>
            <person name="Park J."/>
            <person name="Park S.Y."/>
            <person name="Proctor R.H."/>
            <person name="Regev A."/>
            <person name="Ruiz-Roldan M.C."/>
            <person name="Sain D."/>
            <person name="Sakthikumar S."/>
            <person name="Sykes S."/>
            <person name="Schwartz D.C."/>
            <person name="Turgeon B.G."/>
            <person name="Wapinski I."/>
            <person name="Yoder O."/>
            <person name="Young S."/>
            <person name="Zeng Q."/>
            <person name="Zhou S."/>
            <person name="Galagan J."/>
            <person name="Cuomo C.A."/>
            <person name="Kistler H.C."/>
            <person name="Rep M."/>
        </authorList>
    </citation>
    <scope>GENOME REANNOTATION</scope>
    <source>
        <strain evidence="5">ATCC MYA-4620 / CBS 123657 / FGSC 9075 / NRRL 31084 / PH-1</strain>
        <strain evidence="4">PH-1 / ATCC MYA-4620 / FGSC 9075 / NRRL 31084</strain>
    </source>
</reference>
<feature type="transmembrane region" description="Helical" evidence="2">
    <location>
        <begin position="168"/>
        <end position="188"/>
    </location>
</feature>
<evidence type="ECO:0000256" key="1">
    <source>
        <dbReference type="SAM" id="MobiDB-lite"/>
    </source>
</evidence>
<evidence type="ECO:0000313" key="3">
    <source>
        <dbReference type="EMBL" id="CEF74610.1"/>
    </source>
</evidence>
<keyword evidence="2" id="KW-0472">Membrane</keyword>
<keyword evidence="2" id="KW-0812">Transmembrane</keyword>
<feature type="transmembrane region" description="Helical" evidence="2">
    <location>
        <begin position="383"/>
        <end position="401"/>
    </location>
</feature>
<feature type="transmembrane region" description="Helical" evidence="2">
    <location>
        <begin position="242"/>
        <end position="259"/>
    </location>
</feature>
<reference evidence="4" key="4">
    <citation type="submission" date="2017-01" db="UniProtKB">
        <authorList>
            <consortium name="EnsemblFungi"/>
        </authorList>
    </citation>
    <scope>IDENTIFICATION</scope>
    <source>
        <strain evidence="4">PH-1 / ATCC MYA-4620 / FGSC 9075 / NRRL 31084</strain>
    </source>
</reference>
<dbReference type="EMBL" id="HG970332">
    <property type="protein sequence ID" value="CEF74610.1"/>
    <property type="molecule type" value="Genomic_DNA"/>
</dbReference>
<feature type="region of interest" description="Disordered" evidence="1">
    <location>
        <begin position="263"/>
        <end position="283"/>
    </location>
</feature>
<sequence length="418" mass="46125">MNQFQLPSLMSTEAQSPQEVSGQSAFWILASLAAAAVVLPSTSSRMSGRDLFGGNIDLVRCIPGVSLLDSICDTILLCLSTYRVLRAPKPVQRARRALPKVSVVAAKLMLSIFTVFPQIIKAISLKGVPATQFCAFVFFYAATTRLLIDLCGLEPEEPFTPPDEGDNSLDIIVLLVLPFQAPFQLWIWHRIVLSVKFQLSDTFYRICTWSSLVCSLLLIIQLIIWMLYVVSRWRFDITASPHVIPVRAFWLFITALAAARKPRKHEDRQSKSQAKIPPPPAASDKLVQAAGSMICAILLSILVAKALNLMGRLFALPIETPETSEALTEEGERPTDDSQQGADAEKDEEEPPVKPEGGQLGRLGGIVDRWLVRFLLMDTTADISITLTVFNLITTIIYYLVYFDGTGTVNPGWTSVLG</sequence>
<name>A0A098D830_GIBZE</name>
<gene>
    <name evidence="3" type="ORF">FGRAMPH1_01T05611</name>
</gene>
<protein>
    <submittedName>
        <fullName evidence="3">Chromosome 1, complete genome</fullName>
    </submittedName>
</protein>
<dbReference type="InParanoid" id="A0A098D830"/>
<evidence type="ECO:0000313" key="5">
    <source>
        <dbReference type="Proteomes" id="UP000070720"/>
    </source>
</evidence>
<reference evidence="3 5" key="3">
    <citation type="journal article" date="2015" name="BMC Genomics">
        <title>The completed genome sequence of the pathogenic ascomycete fungus Fusarium graminearum.</title>
        <authorList>
            <person name="King R."/>
            <person name="Urban M."/>
            <person name="Hammond-Kosack M.C."/>
            <person name="Hassani-Pak K."/>
            <person name="Hammond-Kosack K.E."/>
        </authorList>
    </citation>
    <scope>NUCLEOTIDE SEQUENCE [LARGE SCALE GENOMIC DNA]</scope>
    <source>
        <strain evidence="5">ATCC MYA-4620 / CBS 123657 / FGSC 9075 / NRRL 31084 / PH-1</strain>
        <strain evidence="3">PH-1</strain>
    </source>
</reference>
<organism evidence="3 5">
    <name type="scientific">Gibberella zeae (strain ATCC MYA-4620 / CBS 123657 / FGSC 9075 / NRRL 31084 / PH-1)</name>
    <name type="common">Wheat head blight fungus</name>
    <name type="synonym">Fusarium graminearum</name>
    <dbReference type="NCBI Taxonomy" id="229533"/>
    <lineage>
        <taxon>Eukaryota</taxon>
        <taxon>Fungi</taxon>
        <taxon>Dikarya</taxon>
        <taxon>Ascomycota</taxon>
        <taxon>Pezizomycotina</taxon>
        <taxon>Sordariomycetes</taxon>
        <taxon>Hypocreomycetidae</taxon>
        <taxon>Hypocreales</taxon>
        <taxon>Nectriaceae</taxon>
        <taxon>Fusarium</taxon>
    </lineage>
</organism>
<dbReference type="AlphaFoldDB" id="A0A098D830"/>
<feature type="transmembrane region" description="Helical" evidence="2">
    <location>
        <begin position="20"/>
        <end position="40"/>
    </location>
</feature>
<evidence type="ECO:0000256" key="2">
    <source>
        <dbReference type="SAM" id="Phobius"/>
    </source>
</evidence>
<dbReference type="eggNOG" id="ENOG502T66K">
    <property type="taxonomic scope" value="Eukaryota"/>
</dbReference>
<dbReference type="EnsemblFungi" id="CEF74610">
    <property type="protein sequence ID" value="CEF74610"/>
    <property type="gene ID" value="FGRRES_02333_M"/>
</dbReference>
<feature type="transmembrane region" description="Helical" evidence="2">
    <location>
        <begin position="209"/>
        <end position="230"/>
    </location>
</feature>
<feature type="region of interest" description="Disordered" evidence="1">
    <location>
        <begin position="324"/>
        <end position="360"/>
    </location>
</feature>
<keyword evidence="5" id="KW-1185">Reference proteome</keyword>
<keyword evidence="2" id="KW-1133">Transmembrane helix</keyword>